<comment type="caution">
    <text evidence="1">The sequence shown here is derived from an EMBL/GenBank/DDBJ whole genome shotgun (WGS) entry which is preliminary data.</text>
</comment>
<name>A0ABU0WN56_9PROT</name>
<dbReference type="EMBL" id="JAUJFI010000142">
    <property type="protein sequence ID" value="MDQ2105428.1"/>
    <property type="molecule type" value="Genomic_DNA"/>
</dbReference>
<dbReference type="RefSeq" id="WP_407653258.1">
    <property type="nucleotide sequence ID" value="NZ_JAUJFI010000142.1"/>
</dbReference>
<proteinExistence type="predicted"/>
<feature type="non-terminal residue" evidence="1">
    <location>
        <position position="1"/>
    </location>
</feature>
<dbReference type="Proteomes" id="UP001227317">
    <property type="component" value="Unassembled WGS sequence"/>
</dbReference>
<gene>
    <name evidence="1" type="ORF">QSG27_22205</name>
</gene>
<reference evidence="1 2" key="1">
    <citation type="submission" date="2023-06" db="EMBL/GenBank/DDBJ databases">
        <title>Azospirillum isscasensis sp.nov, a bacterium isolated from rhizosphere soil of rice.</title>
        <authorList>
            <person name="Wang H."/>
        </authorList>
    </citation>
    <scope>NUCLEOTIDE SEQUENCE [LARGE SCALE GENOMIC DNA]</scope>
    <source>
        <strain evidence="1 2">C340-1</strain>
    </source>
</reference>
<dbReference type="InterPro" id="IPR029058">
    <property type="entry name" value="AB_hydrolase_fold"/>
</dbReference>
<accession>A0ABU0WN56</accession>
<dbReference type="GO" id="GO:0016787">
    <property type="term" value="F:hydrolase activity"/>
    <property type="evidence" value="ECO:0007669"/>
    <property type="project" value="UniProtKB-KW"/>
</dbReference>
<keyword evidence="2" id="KW-1185">Reference proteome</keyword>
<protein>
    <submittedName>
        <fullName evidence="1">Alpha/beta hydrolase</fullName>
    </submittedName>
</protein>
<organism evidence="1 2">
    <name type="scientific">Azospirillum isscasi</name>
    <dbReference type="NCBI Taxonomy" id="3053926"/>
    <lineage>
        <taxon>Bacteria</taxon>
        <taxon>Pseudomonadati</taxon>
        <taxon>Pseudomonadota</taxon>
        <taxon>Alphaproteobacteria</taxon>
        <taxon>Rhodospirillales</taxon>
        <taxon>Azospirillaceae</taxon>
        <taxon>Azospirillum</taxon>
    </lineage>
</organism>
<dbReference type="SUPFAM" id="SSF53474">
    <property type="entry name" value="alpha/beta-Hydrolases"/>
    <property type="match status" value="1"/>
</dbReference>
<evidence type="ECO:0000313" key="1">
    <source>
        <dbReference type="EMBL" id="MDQ2105428.1"/>
    </source>
</evidence>
<evidence type="ECO:0000313" key="2">
    <source>
        <dbReference type="Proteomes" id="UP001227317"/>
    </source>
</evidence>
<keyword evidence="1" id="KW-0378">Hydrolase</keyword>
<sequence length="68" mass="6944">DWDAREALAGPALALAGAQDPIVPPAMTEQALSGIDTAWHPEGGHLLPLTAPGWCAERIAAFAAGLSK</sequence>
<dbReference type="Gene3D" id="3.40.50.1820">
    <property type="entry name" value="alpha/beta hydrolase"/>
    <property type="match status" value="1"/>
</dbReference>